<evidence type="ECO:0000256" key="3">
    <source>
        <dbReference type="ARBA" id="ARBA00021315"/>
    </source>
</evidence>
<dbReference type="Pfam" id="PF02463">
    <property type="entry name" value="SMC_N"/>
    <property type="match status" value="1"/>
</dbReference>
<dbReference type="GO" id="GO:0005524">
    <property type="term" value="F:ATP binding"/>
    <property type="evidence" value="ECO:0007669"/>
    <property type="project" value="UniProtKB-KW"/>
</dbReference>
<dbReference type="KEGG" id="mbah:HYN46_00150"/>
<reference evidence="11 12" key="1">
    <citation type="submission" date="2018-07" db="EMBL/GenBank/DDBJ databases">
        <title>Genome sequencing of Moraxellaceae gen. HYN0046.</title>
        <authorList>
            <person name="Kim M."/>
            <person name="Yi H."/>
        </authorList>
    </citation>
    <scope>NUCLEOTIDE SEQUENCE [LARGE SCALE GENOMIC DNA]</scope>
    <source>
        <strain evidence="11 12">HYN0046</strain>
    </source>
</reference>
<proteinExistence type="inferred from homology"/>
<feature type="domain" description="RecF/RecN/SMC N-terminal" evidence="10">
    <location>
        <begin position="1"/>
        <end position="507"/>
    </location>
</feature>
<dbReference type="InterPro" id="IPR003395">
    <property type="entry name" value="RecF/RecN/SMC_N"/>
</dbReference>
<keyword evidence="6" id="KW-0067">ATP-binding</keyword>
<keyword evidence="5 9" id="KW-0227">DNA damage</keyword>
<dbReference type="CDD" id="cd03241">
    <property type="entry name" value="ABC_RecN"/>
    <property type="match status" value="2"/>
</dbReference>
<comment type="function">
    <text evidence="1 9">May be involved in recombinational repair of damaged DNA.</text>
</comment>
<evidence type="ECO:0000313" key="11">
    <source>
        <dbReference type="EMBL" id="AXI01449.1"/>
    </source>
</evidence>
<dbReference type="PIRSF" id="PIRSF003128">
    <property type="entry name" value="RecN"/>
    <property type="match status" value="1"/>
</dbReference>
<protein>
    <recommendedName>
        <fullName evidence="3 9">DNA repair protein RecN</fullName>
    </recommendedName>
    <alternativeName>
        <fullName evidence="8 9">Recombination protein N</fullName>
    </alternativeName>
</protein>
<evidence type="ECO:0000256" key="6">
    <source>
        <dbReference type="ARBA" id="ARBA00022840"/>
    </source>
</evidence>
<evidence type="ECO:0000313" key="12">
    <source>
        <dbReference type="Proteomes" id="UP000253940"/>
    </source>
</evidence>
<evidence type="ECO:0000256" key="7">
    <source>
        <dbReference type="ARBA" id="ARBA00023204"/>
    </source>
</evidence>
<dbReference type="InterPro" id="IPR004604">
    <property type="entry name" value="DNA_recomb/repair_RecN"/>
</dbReference>
<dbReference type="GO" id="GO:0006310">
    <property type="term" value="P:DNA recombination"/>
    <property type="evidence" value="ECO:0007669"/>
    <property type="project" value="InterPro"/>
</dbReference>
<evidence type="ECO:0000256" key="8">
    <source>
        <dbReference type="ARBA" id="ARBA00033408"/>
    </source>
</evidence>
<dbReference type="GO" id="GO:0043590">
    <property type="term" value="C:bacterial nucleoid"/>
    <property type="evidence" value="ECO:0007669"/>
    <property type="project" value="TreeGrafter"/>
</dbReference>
<dbReference type="RefSeq" id="WP_114897561.1">
    <property type="nucleotide sequence ID" value="NZ_CP031222.1"/>
</dbReference>
<dbReference type="SUPFAM" id="SSF52540">
    <property type="entry name" value="P-loop containing nucleoside triphosphate hydrolases"/>
    <property type="match status" value="1"/>
</dbReference>
<evidence type="ECO:0000256" key="9">
    <source>
        <dbReference type="PIRNR" id="PIRNR003128"/>
    </source>
</evidence>
<dbReference type="PANTHER" id="PTHR11059">
    <property type="entry name" value="DNA REPAIR PROTEIN RECN"/>
    <property type="match status" value="1"/>
</dbReference>
<dbReference type="EMBL" id="CP031222">
    <property type="protein sequence ID" value="AXI01449.1"/>
    <property type="molecule type" value="Genomic_DNA"/>
</dbReference>
<keyword evidence="12" id="KW-1185">Reference proteome</keyword>
<comment type="similarity">
    <text evidence="2 9">Belongs to the RecN family.</text>
</comment>
<dbReference type="Proteomes" id="UP000253940">
    <property type="component" value="Chromosome"/>
</dbReference>
<dbReference type="GO" id="GO:0009432">
    <property type="term" value="P:SOS response"/>
    <property type="evidence" value="ECO:0007669"/>
    <property type="project" value="TreeGrafter"/>
</dbReference>
<dbReference type="NCBIfam" id="TIGR00634">
    <property type="entry name" value="recN"/>
    <property type="match status" value="1"/>
</dbReference>
<dbReference type="NCBIfam" id="NF008121">
    <property type="entry name" value="PRK10869.1"/>
    <property type="match status" value="1"/>
</dbReference>
<dbReference type="OrthoDB" id="9806954at2"/>
<evidence type="ECO:0000256" key="2">
    <source>
        <dbReference type="ARBA" id="ARBA00009441"/>
    </source>
</evidence>
<dbReference type="InterPro" id="IPR027417">
    <property type="entry name" value="P-loop_NTPase"/>
</dbReference>
<accession>A0A345P2E0</accession>
<name>A0A345P2E0_9GAMM</name>
<evidence type="ECO:0000256" key="5">
    <source>
        <dbReference type="ARBA" id="ARBA00022763"/>
    </source>
</evidence>
<keyword evidence="7 9" id="KW-0234">DNA repair</keyword>
<dbReference type="GO" id="GO:0006281">
    <property type="term" value="P:DNA repair"/>
    <property type="evidence" value="ECO:0007669"/>
    <property type="project" value="UniProtKB-KW"/>
</dbReference>
<keyword evidence="4" id="KW-0547">Nucleotide-binding</keyword>
<evidence type="ECO:0000256" key="1">
    <source>
        <dbReference type="ARBA" id="ARBA00003618"/>
    </source>
</evidence>
<gene>
    <name evidence="11" type="ORF">HYN46_00150</name>
</gene>
<organism evidence="11 12">
    <name type="scientific">Aquirhabdus parva</name>
    <dbReference type="NCBI Taxonomy" id="2283318"/>
    <lineage>
        <taxon>Bacteria</taxon>
        <taxon>Pseudomonadati</taxon>
        <taxon>Pseudomonadota</taxon>
        <taxon>Gammaproteobacteria</taxon>
        <taxon>Moraxellales</taxon>
        <taxon>Moraxellaceae</taxon>
        <taxon>Aquirhabdus</taxon>
    </lineage>
</organism>
<dbReference type="PANTHER" id="PTHR11059:SF0">
    <property type="entry name" value="DNA REPAIR PROTEIN RECN"/>
    <property type="match status" value="1"/>
</dbReference>
<dbReference type="AlphaFoldDB" id="A0A345P2E0"/>
<evidence type="ECO:0000259" key="10">
    <source>
        <dbReference type="Pfam" id="PF02463"/>
    </source>
</evidence>
<sequence>MLTRLNLQNFTLARDVALDLHAGFTVLTGETGAGKSILLDGLSACLGERMDAQSVRFGADKADITAQFDLHKSTAARAWLSERELLDIDDEFEVRLRRVILAEGRSKAWINGTPTSLAELRELGDLLVQLHGQHSQQQLLKAEYPMHWLDTAAQLQSQADAVRTDYKEWQTLVKQQQRALLEREALLARQDVLNAQIEDVQPLLQYDYAELEQEHDRLSHFEGMMQDSAALLEGLDEGEDNLLSKLGSLLRRAQAQSGRAESLAAVATGLESAQTELQEAVSTLRQFADEQVLDPERFAQVDECLGEFHRLARKYRTTPESLKQDFESWSRELETLDGLADSDSLQLKVTQAEQTYQASALALDQARKKAVIPLIEQLTTQIKPLALPEARFEFEFAPVVASANGLSQIRLLFSANRGIPLQPLAKVASGGELSRIALVMQVMIAAYAEAPVLVFDEVDVGISGGTAEVVGRLLRNLGEQVQVLCITHQPQVAAQGHQHVLVEKQQGEQAASSLRELTQDQRISELARMSGGVEINEATLSHARSLLQSV</sequence>
<dbReference type="Gene3D" id="3.40.50.300">
    <property type="entry name" value="P-loop containing nucleotide triphosphate hydrolases"/>
    <property type="match status" value="2"/>
</dbReference>
<evidence type="ECO:0000256" key="4">
    <source>
        <dbReference type="ARBA" id="ARBA00022741"/>
    </source>
</evidence>